<dbReference type="OrthoDB" id="1957909at2"/>
<dbReference type="STRING" id="690567.1311"/>
<dbReference type="EMBL" id="CGIH01000026">
    <property type="protein sequence ID" value="CFX49083.1"/>
    <property type="molecule type" value="Genomic_DNA"/>
</dbReference>
<dbReference type="PIRSF" id="PIRSF021435">
    <property type="entry name" value="SpoIIIAB"/>
    <property type="match status" value="1"/>
</dbReference>
<keyword evidence="1" id="KW-1133">Transmembrane helix</keyword>
<gene>
    <name evidence="2" type="ORF">1311</name>
</gene>
<dbReference type="AlphaFoldDB" id="A0A0E4C8J6"/>
<protein>
    <submittedName>
        <fullName evidence="2">Stage III sporulation protein AB</fullName>
    </submittedName>
</protein>
<dbReference type="Proteomes" id="UP000045545">
    <property type="component" value="Unassembled WGS sequence"/>
</dbReference>
<evidence type="ECO:0000313" key="2">
    <source>
        <dbReference type="EMBL" id="CFX49083.1"/>
    </source>
</evidence>
<dbReference type="RefSeq" id="WP_046496777.1">
    <property type="nucleotide sequence ID" value="NZ_CGIH01000026.1"/>
</dbReference>
<dbReference type="InterPro" id="IPR014198">
    <property type="entry name" value="Spore_III_AB"/>
</dbReference>
<sequence length="174" mass="19670">MIWIKTLGIVFIIAGFGSYGLMGARRIEKRVEQIKNIRMALGFLEKEITYLQTPLYLALKKTALLTAQPVKILFGESSRLLQDRQGITVGEAWEKALQKLKPACDLNQDDLEILKAVANQMGSSGIKEQIKLFQLIQEELQIQEENARDQMESGRKLWSYGGFILGTMVVLLLL</sequence>
<keyword evidence="1" id="KW-0812">Transmembrane</keyword>
<reference evidence="2 3" key="1">
    <citation type="submission" date="2015-03" db="EMBL/GenBank/DDBJ databases">
        <authorList>
            <person name="Murphy D."/>
        </authorList>
    </citation>
    <scope>NUCLEOTIDE SEQUENCE [LARGE SCALE GENOMIC DNA]</scope>
    <source>
        <strain evidence="2 3">OL-4</strain>
    </source>
</reference>
<accession>A0A0E4C8J6</accession>
<keyword evidence="1" id="KW-0472">Membrane</keyword>
<name>A0A0E4C8J6_9FIRM</name>
<keyword evidence="3" id="KW-1185">Reference proteome</keyword>
<evidence type="ECO:0000313" key="3">
    <source>
        <dbReference type="Proteomes" id="UP000045545"/>
    </source>
</evidence>
<evidence type="ECO:0000256" key="1">
    <source>
        <dbReference type="SAM" id="Phobius"/>
    </source>
</evidence>
<organism evidence="2 3">
    <name type="scientific">Syntrophomonas zehnderi OL-4</name>
    <dbReference type="NCBI Taxonomy" id="690567"/>
    <lineage>
        <taxon>Bacteria</taxon>
        <taxon>Bacillati</taxon>
        <taxon>Bacillota</taxon>
        <taxon>Clostridia</taxon>
        <taxon>Eubacteriales</taxon>
        <taxon>Syntrophomonadaceae</taxon>
        <taxon>Syntrophomonas</taxon>
    </lineage>
</organism>
<feature type="transmembrane region" description="Helical" evidence="1">
    <location>
        <begin position="6"/>
        <end position="24"/>
    </location>
</feature>
<proteinExistence type="predicted"/>
<dbReference type="Pfam" id="PF09548">
    <property type="entry name" value="Spore_III_AB"/>
    <property type="match status" value="1"/>
</dbReference>